<evidence type="ECO:0000256" key="8">
    <source>
        <dbReference type="RuleBase" id="RU003471"/>
    </source>
</evidence>
<evidence type="ECO:0000313" key="10">
    <source>
        <dbReference type="EMBL" id="RKT72511.1"/>
    </source>
</evidence>
<evidence type="ECO:0000256" key="1">
    <source>
        <dbReference type="ARBA" id="ARBA00004613"/>
    </source>
</evidence>
<keyword evidence="5 8" id="KW-0646">Protease inhibitor</keyword>
<proteinExistence type="inferred from homology"/>
<sequence length="111" mass="11862">MAAFVPVAVTAPDTTLNFTTTRAVAQVRMTNLTCDPAGGSHPDAEAACKLLSDVDGDLNALEPEPGIACTMQYDPVTVRVSGRWRGKSQQFSATYENSCVMHAHTGPLFDF</sequence>
<comment type="caution">
    <text evidence="10">The sequence shown here is derived from an EMBL/GenBank/DDBJ whole genome shotgun (WGS) entry which is preliminary data.</text>
</comment>
<dbReference type="Pfam" id="PF00720">
    <property type="entry name" value="SSI"/>
    <property type="match status" value="1"/>
</dbReference>
<evidence type="ECO:0000256" key="5">
    <source>
        <dbReference type="ARBA" id="ARBA00022690"/>
    </source>
</evidence>
<dbReference type="Proteomes" id="UP000272729">
    <property type="component" value="Unassembled WGS sequence"/>
</dbReference>
<name>A0A495XDF9_9PSEU</name>
<comment type="similarity">
    <text evidence="2 8">Belongs to the protease inhibitor I16 (SSI) family.</text>
</comment>
<comment type="subunit">
    <text evidence="3">Homodimer.</text>
</comment>
<evidence type="ECO:0000256" key="7">
    <source>
        <dbReference type="ARBA" id="ARBA00023157"/>
    </source>
</evidence>
<accession>A0A495XDF9</accession>
<keyword evidence="11" id="KW-1185">Reference proteome</keyword>
<keyword evidence="7" id="KW-1015">Disulfide bond</keyword>
<keyword evidence="4" id="KW-0964">Secreted</keyword>
<reference evidence="10 11" key="1">
    <citation type="submission" date="2018-10" db="EMBL/GenBank/DDBJ databases">
        <title>Sequencing the genomes of 1000 actinobacteria strains.</title>
        <authorList>
            <person name="Klenk H.-P."/>
        </authorList>
    </citation>
    <scope>NUCLEOTIDE SEQUENCE [LARGE SCALE GENOMIC DNA]</scope>
    <source>
        <strain evidence="10 11">DSM 43911</strain>
    </source>
</reference>
<dbReference type="Gene3D" id="3.30.350.10">
    <property type="entry name" value="Subtilisin inhibitor-like"/>
    <property type="match status" value="1"/>
</dbReference>
<dbReference type="PRINTS" id="PR00294">
    <property type="entry name" value="SSBTLNINHBTR"/>
</dbReference>
<dbReference type="InterPro" id="IPR036819">
    <property type="entry name" value="Subtilisin_inhibitor-like_sf"/>
</dbReference>
<dbReference type="InterPro" id="IPR023549">
    <property type="entry name" value="Subtilisin_inhibitor"/>
</dbReference>
<evidence type="ECO:0000256" key="3">
    <source>
        <dbReference type="ARBA" id="ARBA00011738"/>
    </source>
</evidence>
<dbReference type="GO" id="GO:0004867">
    <property type="term" value="F:serine-type endopeptidase inhibitor activity"/>
    <property type="evidence" value="ECO:0007669"/>
    <property type="project" value="UniProtKB-KW"/>
</dbReference>
<gene>
    <name evidence="10" type="ORF">DFJ66_5825</name>
</gene>
<evidence type="ECO:0000313" key="11">
    <source>
        <dbReference type="Proteomes" id="UP000272729"/>
    </source>
</evidence>
<evidence type="ECO:0000256" key="4">
    <source>
        <dbReference type="ARBA" id="ARBA00022525"/>
    </source>
</evidence>
<dbReference type="AlphaFoldDB" id="A0A495XDF9"/>
<evidence type="ECO:0000259" key="9">
    <source>
        <dbReference type="Pfam" id="PF00720"/>
    </source>
</evidence>
<feature type="domain" description="Subtilisin inhibitor" evidence="9">
    <location>
        <begin position="18"/>
        <end position="97"/>
    </location>
</feature>
<dbReference type="GO" id="GO:0005576">
    <property type="term" value="C:extracellular region"/>
    <property type="evidence" value="ECO:0007669"/>
    <property type="project" value="UniProtKB-SubCell"/>
</dbReference>
<keyword evidence="6 8" id="KW-0722">Serine protease inhibitor</keyword>
<protein>
    <submittedName>
        <fullName evidence="10">Subtilisin inhibitor-like</fullName>
    </submittedName>
</protein>
<evidence type="ECO:0000256" key="2">
    <source>
        <dbReference type="ARBA" id="ARBA00010472"/>
    </source>
</evidence>
<comment type="subcellular location">
    <subcellularLocation>
        <location evidence="1">Secreted</location>
    </subcellularLocation>
</comment>
<evidence type="ECO:0000256" key="6">
    <source>
        <dbReference type="ARBA" id="ARBA00022900"/>
    </source>
</evidence>
<dbReference type="SUPFAM" id="SSF55399">
    <property type="entry name" value="Subtilisin inhibitor"/>
    <property type="match status" value="1"/>
</dbReference>
<dbReference type="InterPro" id="IPR000691">
    <property type="entry name" value="Prot_inh_I16_SSI"/>
</dbReference>
<dbReference type="EMBL" id="RBXR01000001">
    <property type="protein sequence ID" value="RKT72511.1"/>
    <property type="molecule type" value="Genomic_DNA"/>
</dbReference>
<organism evidence="10 11">
    <name type="scientific">Saccharothrix variisporea</name>
    <dbReference type="NCBI Taxonomy" id="543527"/>
    <lineage>
        <taxon>Bacteria</taxon>
        <taxon>Bacillati</taxon>
        <taxon>Actinomycetota</taxon>
        <taxon>Actinomycetes</taxon>
        <taxon>Pseudonocardiales</taxon>
        <taxon>Pseudonocardiaceae</taxon>
        <taxon>Saccharothrix</taxon>
    </lineage>
</organism>